<dbReference type="PANTHER" id="PTHR14269:SF62">
    <property type="entry name" value="CDP-DIACYLGLYCEROL--GLYCEROL-3-PHOSPHATE 3-PHOSPHATIDYLTRANSFERASE 1, CHLOROPLASTIC"/>
    <property type="match status" value="1"/>
</dbReference>
<dbReference type="InterPro" id="IPR050324">
    <property type="entry name" value="CDP-alcohol_PTase-I"/>
</dbReference>
<keyword evidence="7" id="KW-0444">Lipid biosynthesis</keyword>
<evidence type="ECO:0000256" key="8">
    <source>
        <dbReference type="ARBA" id="ARBA00022679"/>
    </source>
</evidence>
<dbReference type="InterPro" id="IPR043130">
    <property type="entry name" value="CDP-OH_PTrfase_TM_dom"/>
</dbReference>
<keyword evidence="11" id="KW-0443">Lipid metabolism</keyword>
<evidence type="ECO:0000256" key="7">
    <source>
        <dbReference type="ARBA" id="ARBA00022516"/>
    </source>
</evidence>
<comment type="subcellular location">
    <subcellularLocation>
        <location evidence="2">Membrane</location>
        <topology evidence="2">Multi-pass membrane protein</topology>
    </subcellularLocation>
</comment>
<dbReference type="PANTHER" id="PTHR14269">
    <property type="entry name" value="CDP-DIACYLGLYCEROL--GLYCEROL-3-PHOSPHATE 3-PHOSPHATIDYLTRANSFERASE-RELATED"/>
    <property type="match status" value="1"/>
</dbReference>
<evidence type="ECO:0000256" key="11">
    <source>
        <dbReference type="ARBA" id="ARBA00023098"/>
    </source>
</evidence>
<dbReference type="PIRSF" id="PIRSF000847">
    <property type="entry name" value="Phos_ph_gly_syn"/>
    <property type="match status" value="1"/>
</dbReference>
<evidence type="ECO:0000256" key="10">
    <source>
        <dbReference type="ARBA" id="ARBA00022989"/>
    </source>
</evidence>
<feature type="transmembrane region" description="Helical" evidence="18">
    <location>
        <begin position="12"/>
        <end position="34"/>
    </location>
</feature>
<feature type="transmembrane region" description="Helical" evidence="18">
    <location>
        <begin position="155"/>
        <end position="178"/>
    </location>
</feature>
<evidence type="ECO:0000256" key="15">
    <source>
        <dbReference type="ARBA" id="ARBA00033018"/>
    </source>
</evidence>
<comment type="catalytic activity">
    <reaction evidence="16">
        <text>a CDP-1,2-diacyl-sn-glycerol + sn-glycerol 3-phosphate = a 1,2-diacyl-sn-glycero-3-phospho-(1'-sn-glycero-3'-phosphate) + CMP + H(+)</text>
        <dbReference type="Rhea" id="RHEA:12593"/>
        <dbReference type="ChEBI" id="CHEBI:15378"/>
        <dbReference type="ChEBI" id="CHEBI:57597"/>
        <dbReference type="ChEBI" id="CHEBI:58332"/>
        <dbReference type="ChEBI" id="CHEBI:60110"/>
        <dbReference type="ChEBI" id="CHEBI:60377"/>
        <dbReference type="EC" id="2.7.8.5"/>
    </reaction>
</comment>
<evidence type="ECO:0000256" key="16">
    <source>
        <dbReference type="ARBA" id="ARBA00048586"/>
    </source>
</evidence>
<evidence type="ECO:0000313" key="19">
    <source>
        <dbReference type="EMBL" id="VYS72393.1"/>
    </source>
</evidence>
<dbReference type="InterPro" id="IPR048254">
    <property type="entry name" value="CDP_ALCOHOL_P_TRANSF_CS"/>
</dbReference>
<evidence type="ECO:0000256" key="1">
    <source>
        <dbReference type="ARBA" id="ARBA00003973"/>
    </source>
</evidence>
<evidence type="ECO:0000256" key="17">
    <source>
        <dbReference type="RuleBase" id="RU003750"/>
    </source>
</evidence>
<keyword evidence="13" id="KW-0594">Phospholipid biosynthesis</keyword>
<organism evidence="19">
    <name type="scientific">Blautia glucerasea</name>
    <dbReference type="NCBI Taxonomy" id="536633"/>
    <lineage>
        <taxon>Bacteria</taxon>
        <taxon>Bacillati</taxon>
        <taxon>Bacillota</taxon>
        <taxon>Clostridia</taxon>
        <taxon>Lachnospirales</taxon>
        <taxon>Lachnospiraceae</taxon>
        <taxon>Blautia</taxon>
    </lineage>
</organism>
<evidence type="ECO:0000256" key="3">
    <source>
        <dbReference type="ARBA" id="ARBA00005042"/>
    </source>
</evidence>
<dbReference type="GO" id="GO:0006655">
    <property type="term" value="P:phosphatidylglycerol biosynthetic process"/>
    <property type="evidence" value="ECO:0007669"/>
    <property type="project" value="UniProtKB-UniPathway"/>
</dbReference>
<evidence type="ECO:0000256" key="4">
    <source>
        <dbReference type="ARBA" id="ARBA00010441"/>
    </source>
</evidence>
<feature type="transmembrane region" description="Helical" evidence="18">
    <location>
        <begin position="100"/>
        <end position="119"/>
    </location>
</feature>
<dbReference type="GO" id="GO:0016020">
    <property type="term" value="C:membrane"/>
    <property type="evidence" value="ECO:0007669"/>
    <property type="project" value="UniProtKB-SubCell"/>
</dbReference>
<dbReference type="EC" id="2.7.8.5" evidence="5"/>
<dbReference type="Gene3D" id="1.20.120.1760">
    <property type="match status" value="1"/>
</dbReference>
<evidence type="ECO:0000256" key="13">
    <source>
        <dbReference type="ARBA" id="ARBA00023209"/>
    </source>
</evidence>
<dbReference type="AlphaFoldDB" id="A0A6N2QV20"/>
<keyword evidence="12 18" id="KW-0472">Membrane</keyword>
<dbReference type="InterPro" id="IPR004570">
    <property type="entry name" value="Phosphatidylglycerol_P_synth"/>
</dbReference>
<accession>A0A6N2QV20</accession>
<sequence>MKRFTKKEIFSIPNLMGYFRILLIPVFCYLYMTAETEREYLYAALVVLISSLTDLFDGKIARRFNMVTELGKALDPIADKLTHAGLAFCLASRYPLMWGLIALLVIKEGYMGIMGLIFLKKGKMLDGAMWFGKICTAVLFVGMLVLFLFPGLSEVWVNGMILIMMAVMAVTLCMYVPVFKKMKDEN</sequence>
<dbReference type="EMBL" id="CACRST010000005">
    <property type="protein sequence ID" value="VYS72393.1"/>
    <property type="molecule type" value="Genomic_DNA"/>
</dbReference>
<dbReference type="GO" id="GO:0008444">
    <property type="term" value="F:CDP-diacylglycerol-glycerol-3-phosphate 3-phosphatidyltransferase activity"/>
    <property type="evidence" value="ECO:0007669"/>
    <property type="project" value="UniProtKB-EC"/>
</dbReference>
<keyword evidence="14" id="KW-1208">Phospholipid metabolism</keyword>
<comment type="pathway">
    <text evidence="3">Phospholipid metabolism; phosphatidylglycerol biosynthesis; phosphatidylglycerol from CDP-diacylglycerol: step 1/2.</text>
</comment>
<keyword evidence="8 17" id="KW-0808">Transferase</keyword>
<dbReference type="PROSITE" id="PS00379">
    <property type="entry name" value="CDP_ALCOHOL_P_TRANSF"/>
    <property type="match status" value="1"/>
</dbReference>
<gene>
    <name evidence="19" type="primary">pgsA_1</name>
    <name evidence="19" type="ORF">BGLFYP119_00292</name>
</gene>
<evidence type="ECO:0000256" key="14">
    <source>
        <dbReference type="ARBA" id="ARBA00023264"/>
    </source>
</evidence>
<keyword evidence="9 18" id="KW-0812">Transmembrane</keyword>
<comment type="function">
    <text evidence="1">This protein catalyzes the committed step to the synthesis of the acidic phospholipids.</text>
</comment>
<evidence type="ECO:0000256" key="6">
    <source>
        <dbReference type="ARBA" id="ARBA00014944"/>
    </source>
</evidence>
<dbReference type="RefSeq" id="WP_156352258.1">
    <property type="nucleotide sequence ID" value="NZ_CACRST010000005.1"/>
</dbReference>
<dbReference type="UniPathway" id="UPA00084">
    <property type="reaction ID" value="UER00503"/>
</dbReference>
<evidence type="ECO:0000256" key="5">
    <source>
        <dbReference type="ARBA" id="ARBA00013170"/>
    </source>
</evidence>
<dbReference type="Pfam" id="PF01066">
    <property type="entry name" value="CDP-OH_P_transf"/>
    <property type="match status" value="1"/>
</dbReference>
<proteinExistence type="inferred from homology"/>
<feature type="transmembrane region" description="Helical" evidence="18">
    <location>
        <begin position="131"/>
        <end position="149"/>
    </location>
</feature>
<dbReference type="InterPro" id="IPR000462">
    <property type="entry name" value="CDP-OH_P_trans"/>
</dbReference>
<evidence type="ECO:0000256" key="2">
    <source>
        <dbReference type="ARBA" id="ARBA00004141"/>
    </source>
</evidence>
<protein>
    <recommendedName>
        <fullName evidence="6">CDP-diacylglycerol--glycerol-3-phosphate 3-phosphatidyltransferase</fullName>
        <ecNumber evidence="5">2.7.8.5</ecNumber>
    </recommendedName>
    <alternativeName>
        <fullName evidence="15">Phosphatidylglycerophosphate synthase</fullName>
    </alternativeName>
</protein>
<evidence type="ECO:0000256" key="18">
    <source>
        <dbReference type="SAM" id="Phobius"/>
    </source>
</evidence>
<evidence type="ECO:0000256" key="12">
    <source>
        <dbReference type="ARBA" id="ARBA00023136"/>
    </source>
</evidence>
<keyword evidence="10 18" id="KW-1133">Transmembrane helix</keyword>
<reference evidence="19" key="1">
    <citation type="submission" date="2019-11" db="EMBL/GenBank/DDBJ databases">
        <authorList>
            <person name="Feng L."/>
        </authorList>
    </citation>
    <scope>NUCLEOTIDE SEQUENCE</scope>
    <source>
        <strain evidence="19">BgluceraseaLFYP119</strain>
    </source>
</reference>
<evidence type="ECO:0000256" key="9">
    <source>
        <dbReference type="ARBA" id="ARBA00022692"/>
    </source>
</evidence>
<name>A0A6N2QV20_9FIRM</name>
<comment type="similarity">
    <text evidence="4 17">Belongs to the CDP-alcohol phosphatidyltransferase class-I family.</text>
</comment>